<dbReference type="EMBL" id="JAMQKB010000006">
    <property type="protein sequence ID" value="MDC3424409.1"/>
    <property type="molecule type" value="Genomic_DNA"/>
</dbReference>
<dbReference type="Gene3D" id="1.10.10.10">
    <property type="entry name" value="Winged helix-like DNA-binding domain superfamily/Winged helix DNA-binding domain"/>
    <property type="match status" value="1"/>
</dbReference>
<evidence type="ECO:0000259" key="4">
    <source>
        <dbReference type="PROSITE" id="PS50949"/>
    </source>
</evidence>
<proteinExistence type="predicted"/>
<dbReference type="AlphaFoldDB" id="A0A9X3WVX7"/>
<evidence type="ECO:0000256" key="2">
    <source>
        <dbReference type="ARBA" id="ARBA00023125"/>
    </source>
</evidence>
<dbReference type="InterPro" id="IPR000524">
    <property type="entry name" value="Tscrpt_reg_HTH_GntR"/>
</dbReference>
<gene>
    <name evidence="5" type="ORF">NC797_07795</name>
</gene>
<keyword evidence="2" id="KW-0238">DNA-binding</keyword>
<dbReference type="InterPro" id="IPR036388">
    <property type="entry name" value="WH-like_DNA-bd_sf"/>
</dbReference>
<evidence type="ECO:0000313" key="6">
    <source>
        <dbReference type="Proteomes" id="UP001145050"/>
    </source>
</evidence>
<dbReference type="SUPFAM" id="SSF46785">
    <property type="entry name" value="Winged helix' DNA-binding domain"/>
    <property type="match status" value="1"/>
</dbReference>
<dbReference type="InterPro" id="IPR036390">
    <property type="entry name" value="WH_DNA-bd_sf"/>
</dbReference>
<dbReference type="GO" id="GO:0003700">
    <property type="term" value="F:DNA-binding transcription factor activity"/>
    <property type="evidence" value="ECO:0007669"/>
    <property type="project" value="InterPro"/>
</dbReference>
<evidence type="ECO:0000256" key="1">
    <source>
        <dbReference type="ARBA" id="ARBA00023015"/>
    </source>
</evidence>
<dbReference type="PANTHER" id="PTHR43537:SF5">
    <property type="entry name" value="UXU OPERON TRANSCRIPTIONAL REGULATOR"/>
    <property type="match status" value="1"/>
</dbReference>
<keyword evidence="1" id="KW-0805">Transcription regulation</keyword>
<dbReference type="PANTHER" id="PTHR43537">
    <property type="entry name" value="TRANSCRIPTIONAL REGULATOR, GNTR FAMILY"/>
    <property type="match status" value="1"/>
</dbReference>
<feature type="domain" description="HTH gntR-type" evidence="4">
    <location>
        <begin position="1"/>
        <end position="56"/>
    </location>
</feature>
<dbReference type="Pfam" id="PF07729">
    <property type="entry name" value="FCD"/>
    <property type="match status" value="1"/>
</dbReference>
<dbReference type="Proteomes" id="UP001145050">
    <property type="component" value="Unassembled WGS sequence"/>
</dbReference>
<keyword evidence="3" id="KW-0804">Transcription</keyword>
<dbReference type="CDD" id="cd07377">
    <property type="entry name" value="WHTH_GntR"/>
    <property type="match status" value="1"/>
</dbReference>
<dbReference type="SMART" id="SM00895">
    <property type="entry name" value="FCD"/>
    <property type="match status" value="1"/>
</dbReference>
<accession>A0A9X3WVX7</accession>
<dbReference type="GO" id="GO:0003677">
    <property type="term" value="F:DNA binding"/>
    <property type="evidence" value="ECO:0007669"/>
    <property type="project" value="UniProtKB-KW"/>
</dbReference>
<dbReference type="InterPro" id="IPR011711">
    <property type="entry name" value="GntR_C"/>
</dbReference>
<keyword evidence="6" id="KW-1185">Reference proteome</keyword>
<reference evidence="5" key="1">
    <citation type="submission" date="2022-06" db="EMBL/GenBank/DDBJ databases">
        <title>Aquibacillus sp. a new bacterium isolated from soil saline samples.</title>
        <authorList>
            <person name="Galisteo C."/>
            <person name="De La Haba R."/>
            <person name="Sanchez-Porro C."/>
            <person name="Ventosa A."/>
        </authorList>
    </citation>
    <scope>NUCLEOTIDE SEQUENCE</scope>
    <source>
        <strain evidence="5">3ASR75-11</strain>
    </source>
</reference>
<protein>
    <submittedName>
        <fullName evidence="5">FadR family transcriptional regulator</fullName>
    </submittedName>
</protein>
<comment type="caution">
    <text evidence="5">The sequence shown here is derived from an EMBL/GenBank/DDBJ whole genome shotgun (WGS) entry which is preliminary data.</text>
</comment>
<organism evidence="5 6">
    <name type="scientific">Terrihalobacillus insolitus</name>
    <dbReference type="NCBI Taxonomy" id="2950438"/>
    <lineage>
        <taxon>Bacteria</taxon>
        <taxon>Bacillati</taxon>
        <taxon>Bacillota</taxon>
        <taxon>Bacilli</taxon>
        <taxon>Bacillales</taxon>
        <taxon>Bacillaceae</taxon>
        <taxon>Terrihalobacillus</taxon>
    </lineage>
</organism>
<dbReference type="SMART" id="SM00345">
    <property type="entry name" value="HTH_GNTR"/>
    <property type="match status" value="1"/>
</dbReference>
<evidence type="ECO:0000256" key="3">
    <source>
        <dbReference type="ARBA" id="ARBA00023163"/>
    </source>
</evidence>
<dbReference type="Pfam" id="PF00392">
    <property type="entry name" value="GntR"/>
    <property type="match status" value="1"/>
</dbReference>
<dbReference type="InterPro" id="IPR008920">
    <property type="entry name" value="TF_FadR/GntR_C"/>
</dbReference>
<dbReference type="PROSITE" id="PS50949">
    <property type="entry name" value="HTH_GNTR"/>
    <property type="match status" value="1"/>
</dbReference>
<name>A0A9X3WVX7_9BACI</name>
<dbReference type="SUPFAM" id="SSF48008">
    <property type="entry name" value="GntR ligand-binding domain-like"/>
    <property type="match status" value="1"/>
</dbReference>
<dbReference type="Gene3D" id="1.20.120.530">
    <property type="entry name" value="GntR ligand-binding domain-like"/>
    <property type="match status" value="1"/>
</dbReference>
<evidence type="ECO:0000313" key="5">
    <source>
        <dbReference type="EMBL" id="MDC3424409.1"/>
    </source>
</evidence>
<sequence>MIKNGVLKPGDKLNSVQQLAEDFQVGRSAVREALSALRAMELVEMRQGEGTYVRQYDSKALSPGIMNTTILMNEKDIHDLLEVRKILEVGSVTSAVFHAEETDIQLIEDALEKMKQTNGDGELGEQADFDFHMSIAKASHNRFLIDLMERVSDTTVKAMYETRRLWLFSEQTTLKRIHQEHKLIFEAIQQRDAKKAEKLMTAHLVAVEQTLINHLPKAEFKSENERNNGNYRAF</sequence>